<evidence type="ECO:0000313" key="3">
    <source>
        <dbReference type="Proteomes" id="UP000001075"/>
    </source>
</evidence>
<evidence type="ECO:0000313" key="2">
    <source>
        <dbReference type="EMBL" id="EGV99024.1"/>
    </source>
</evidence>
<gene>
    <name evidence="2" type="ORF">I79_009964</name>
</gene>
<dbReference type="Proteomes" id="UP000001075">
    <property type="component" value="Unassembled WGS sequence"/>
</dbReference>
<reference evidence="3" key="1">
    <citation type="journal article" date="2011" name="Nat. Biotechnol.">
        <title>The genomic sequence of the Chinese hamster ovary (CHO)-K1 cell line.</title>
        <authorList>
            <person name="Xu X."/>
            <person name="Nagarajan H."/>
            <person name="Lewis N.E."/>
            <person name="Pan S."/>
            <person name="Cai Z."/>
            <person name="Liu X."/>
            <person name="Chen W."/>
            <person name="Xie M."/>
            <person name="Wang W."/>
            <person name="Hammond S."/>
            <person name="Andersen M.R."/>
            <person name="Neff N."/>
            <person name="Passarelli B."/>
            <person name="Koh W."/>
            <person name="Fan H.C."/>
            <person name="Wang J."/>
            <person name="Gui Y."/>
            <person name="Lee K.H."/>
            <person name="Betenbaugh M.J."/>
            <person name="Quake S.R."/>
            <person name="Famili I."/>
            <person name="Palsson B.O."/>
            <person name="Wang J."/>
        </authorList>
    </citation>
    <scope>NUCLEOTIDE SEQUENCE [LARGE SCALE GENOMIC DNA]</scope>
    <source>
        <strain evidence="3">CHO K1 cell line</strain>
    </source>
</reference>
<dbReference type="AlphaFoldDB" id="G3HH68"/>
<proteinExistence type="predicted"/>
<dbReference type="InParanoid" id="G3HH68"/>
<dbReference type="EMBL" id="JH000372">
    <property type="protein sequence ID" value="EGV99024.1"/>
    <property type="molecule type" value="Genomic_DNA"/>
</dbReference>
<sequence>MLITTKMANSRTAMAPSSRRVVVSKEKTNGTASAVGPNPTTMSSPNRRSLMGGTEQKL</sequence>
<feature type="compositionally biased region" description="Polar residues" evidence="1">
    <location>
        <begin position="38"/>
        <end position="47"/>
    </location>
</feature>
<accession>G3HH68</accession>
<name>G3HH68_CRIGR</name>
<evidence type="ECO:0000256" key="1">
    <source>
        <dbReference type="SAM" id="MobiDB-lite"/>
    </source>
</evidence>
<feature type="compositionally biased region" description="Polar residues" evidence="1">
    <location>
        <begin position="1"/>
        <end position="12"/>
    </location>
</feature>
<feature type="region of interest" description="Disordered" evidence="1">
    <location>
        <begin position="1"/>
        <end position="58"/>
    </location>
</feature>
<organism evidence="2 3">
    <name type="scientific">Cricetulus griseus</name>
    <name type="common">Chinese hamster</name>
    <name type="synonym">Cricetulus barabensis griseus</name>
    <dbReference type="NCBI Taxonomy" id="10029"/>
    <lineage>
        <taxon>Eukaryota</taxon>
        <taxon>Metazoa</taxon>
        <taxon>Chordata</taxon>
        <taxon>Craniata</taxon>
        <taxon>Vertebrata</taxon>
        <taxon>Euteleostomi</taxon>
        <taxon>Mammalia</taxon>
        <taxon>Eutheria</taxon>
        <taxon>Euarchontoglires</taxon>
        <taxon>Glires</taxon>
        <taxon>Rodentia</taxon>
        <taxon>Myomorpha</taxon>
        <taxon>Muroidea</taxon>
        <taxon>Cricetidae</taxon>
        <taxon>Cricetinae</taxon>
        <taxon>Cricetulus</taxon>
    </lineage>
</organism>
<protein>
    <submittedName>
        <fullName evidence="2">Uncharacterized protein</fullName>
    </submittedName>
</protein>